<evidence type="ECO:0000313" key="2">
    <source>
        <dbReference type="Proteomes" id="UP001163321"/>
    </source>
</evidence>
<organism evidence="1 2">
    <name type="scientific">Peronosclerospora sorghi</name>
    <dbReference type="NCBI Taxonomy" id="230839"/>
    <lineage>
        <taxon>Eukaryota</taxon>
        <taxon>Sar</taxon>
        <taxon>Stramenopiles</taxon>
        <taxon>Oomycota</taxon>
        <taxon>Peronosporomycetes</taxon>
        <taxon>Peronosporales</taxon>
        <taxon>Peronosporaceae</taxon>
        <taxon>Peronosclerospora</taxon>
    </lineage>
</organism>
<dbReference type="EMBL" id="CM047583">
    <property type="protein sequence ID" value="KAI9913197.1"/>
    <property type="molecule type" value="Genomic_DNA"/>
</dbReference>
<comment type="caution">
    <text evidence="1">The sequence shown here is derived from an EMBL/GenBank/DDBJ whole genome shotgun (WGS) entry which is preliminary data.</text>
</comment>
<evidence type="ECO:0000313" key="1">
    <source>
        <dbReference type="EMBL" id="KAI9913197.1"/>
    </source>
</evidence>
<keyword evidence="2" id="KW-1185">Reference proteome</keyword>
<reference evidence="1 2" key="1">
    <citation type="journal article" date="2022" name="bioRxiv">
        <title>The genome of the oomycete Peronosclerospora sorghi, a cosmopolitan pathogen of maize and sorghum, is inflated with dispersed pseudogenes.</title>
        <authorList>
            <person name="Fletcher K."/>
            <person name="Martin F."/>
            <person name="Isakeit T."/>
            <person name="Cavanaugh K."/>
            <person name="Magill C."/>
            <person name="Michelmore R."/>
        </authorList>
    </citation>
    <scope>NUCLEOTIDE SEQUENCE [LARGE SCALE GENOMIC DNA]</scope>
    <source>
        <strain evidence="1">P6</strain>
    </source>
</reference>
<protein>
    <submittedName>
        <fullName evidence="1">Uncharacterized protein</fullName>
    </submittedName>
</protein>
<proteinExistence type="predicted"/>
<name>A0ACC0W415_9STRA</name>
<accession>A0ACC0W415</accession>
<sequence length="151" mass="16845">MGTTETFNEAESCLGACNGYFFYCYETGLQLSSAIVTAVFEKSMVLSSAARQKRTAREITNLMSIDAQRLQYMTPYLHAVWYAALQIIVLCFMLWRQIGVATFTGFLLHSHGPCSAQHVTAAKNSVANVNHQGMIIDPRYYLSVSSTKVLR</sequence>
<dbReference type="Proteomes" id="UP001163321">
    <property type="component" value="Chromosome 4"/>
</dbReference>
<gene>
    <name evidence="1" type="ORF">PsorP6_005989</name>
</gene>